<dbReference type="EMBL" id="JAKRCV010000064">
    <property type="protein sequence ID" value="MCG7323215.1"/>
    <property type="molecule type" value="Genomic_DNA"/>
</dbReference>
<dbReference type="Proteomes" id="UP001521931">
    <property type="component" value="Unassembled WGS sequence"/>
</dbReference>
<comment type="caution">
    <text evidence="1">The sequence shown here is derived from an EMBL/GenBank/DDBJ whole genome shotgun (WGS) entry which is preliminary data.</text>
</comment>
<name>A0ABS9Q5V1_9MICO</name>
<dbReference type="Gene3D" id="1.25.40.380">
    <property type="entry name" value="Protein of unknown function DUF1810"/>
    <property type="match status" value="1"/>
</dbReference>
<dbReference type="InterPro" id="IPR014937">
    <property type="entry name" value="DUF1810"/>
</dbReference>
<protein>
    <submittedName>
        <fullName evidence="1">DUF1810 domain-containing protein</fullName>
    </submittedName>
</protein>
<evidence type="ECO:0000313" key="1">
    <source>
        <dbReference type="EMBL" id="MCG7323215.1"/>
    </source>
</evidence>
<evidence type="ECO:0000313" key="2">
    <source>
        <dbReference type="Proteomes" id="UP001521931"/>
    </source>
</evidence>
<proteinExistence type="predicted"/>
<organism evidence="1 2">
    <name type="scientific">Arsenicicoccus bolidensis</name>
    <dbReference type="NCBI Taxonomy" id="229480"/>
    <lineage>
        <taxon>Bacteria</taxon>
        <taxon>Bacillati</taxon>
        <taxon>Actinomycetota</taxon>
        <taxon>Actinomycetes</taxon>
        <taxon>Micrococcales</taxon>
        <taxon>Intrasporangiaceae</taxon>
        <taxon>Arsenicicoccus</taxon>
    </lineage>
</organism>
<gene>
    <name evidence="1" type="ORF">MHL29_15135</name>
</gene>
<sequence>MDDLSRFVQAQDANGTYDQALAELRRGRKASHWMWFVLPQVRGLGHSGMAVRYGIADLDEAGAYLAHPVLGSRLHECCGALLALPQEATADSVMGGIDAMKLRSSMTLFHRADPQDPAFSAVLERYFGGATDDATDALLT</sequence>
<dbReference type="InterPro" id="IPR036287">
    <property type="entry name" value="Rv1873-like_sf"/>
</dbReference>
<accession>A0ABS9Q5V1</accession>
<dbReference type="PIRSF" id="PIRSF008546">
    <property type="entry name" value="UCP008546"/>
    <property type="match status" value="1"/>
</dbReference>
<dbReference type="SUPFAM" id="SSF140736">
    <property type="entry name" value="Rv1873-like"/>
    <property type="match status" value="1"/>
</dbReference>
<keyword evidence="2" id="KW-1185">Reference proteome</keyword>
<dbReference type="Pfam" id="PF08837">
    <property type="entry name" value="DUF1810"/>
    <property type="match status" value="1"/>
</dbReference>
<dbReference type="RefSeq" id="WP_239265847.1">
    <property type="nucleotide sequence ID" value="NZ_JAKRCV010000064.1"/>
</dbReference>
<reference evidence="1 2" key="1">
    <citation type="submission" date="2022-02" db="EMBL/GenBank/DDBJ databases">
        <title>Uncovering new skin microbiome diversity through culturing and metagenomics.</title>
        <authorList>
            <person name="Conlan S."/>
            <person name="Deming C."/>
            <person name="Nisc Comparative Sequencing Program N."/>
            <person name="Segre J.A."/>
        </authorList>
    </citation>
    <scope>NUCLEOTIDE SEQUENCE [LARGE SCALE GENOMIC DNA]</scope>
    <source>
        <strain evidence="1 2">ACRQZ</strain>
    </source>
</reference>